<dbReference type="HOGENOM" id="CLU_033172_0_1_11"/>
<evidence type="ECO:0000313" key="9">
    <source>
        <dbReference type="Proteomes" id="UP000006851"/>
    </source>
</evidence>
<keyword evidence="2" id="KW-0479">Metal-binding</keyword>
<dbReference type="STRING" id="700015.Corgl_0943"/>
<dbReference type="EMBL" id="CP002628">
    <property type="protein sequence ID" value="AEB07051.1"/>
    <property type="molecule type" value="Genomic_DNA"/>
</dbReference>
<keyword evidence="1 5" id="KW-0949">S-adenosyl-L-methionine</keyword>
<dbReference type="InterPro" id="IPR006638">
    <property type="entry name" value="Elp3/MiaA/NifB-like_rSAM"/>
</dbReference>
<feature type="binding site" evidence="5">
    <location>
        <position position="82"/>
    </location>
    <ligand>
        <name>[4Fe-4S] cluster</name>
        <dbReference type="ChEBI" id="CHEBI:49883"/>
        <note>4Fe-4S-S-AdoMet</note>
    </ligand>
</feature>
<dbReference type="NCBIfam" id="TIGR03956">
    <property type="entry name" value="rSAM_HydE"/>
    <property type="match status" value="1"/>
</dbReference>
<evidence type="ECO:0000256" key="6">
    <source>
        <dbReference type="PIRSR" id="PIRSR004762-2"/>
    </source>
</evidence>
<dbReference type="Pfam" id="PF04055">
    <property type="entry name" value="Radical_SAM"/>
    <property type="match status" value="1"/>
</dbReference>
<dbReference type="PANTHER" id="PTHR43726:SF1">
    <property type="entry name" value="BIOTIN SYNTHASE"/>
    <property type="match status" value="1"/>
</dbReference>
<reference evidence="9" key="1">
    <citation type="journal article" date="2013" name="Stand. Genomic Sci.">
        <title>Complete genome sequence of Coriobacterium glomerans type strain (PW2(T)) from the midgut of Pyrrhocoris apterus L. (red soldier bug).</title>
        <authorList>
            <person name="Stackebrandt E."/>
            <person name="Zeytun A."/>
            <person name="Lapidus A."/>
            <person name="Nolan M."/>
            <person name="Lucas S."/>
            <person name="Hammon N."/>
            <person name="Deshpande S."/>
            <person name="Cheng J.F."/>
            <person name="Tapia R."/>
            <person name="Goodwin L.A."/>
            <person name="Pitluck S."/>
            <person name="Liolios K."/>
            <person name="Pagani I."/>
            <person name="Ivanova N."/>
            <person name="Mavromatis K."/>
            <person name="Mikhailova N."/>
            <person name="Huntemann M."/>
            <person name="Pati A."/>
            <person name="Chen A."/>
            <person name="Palaniappan K."/>
            <person name="Chang Y.J."/>
            <person name="Land M."/>
            <person name="Hauser L."/>
            <person name="Rohde M."/>
            <person name="Pukall R."/>
            <person name="Goker M."/>
            <person name="Detter J.C."/>
            <person name="Woyke T."/>
            <person name="Bristow J."/>
            <person name="Eisen J.A."/>
            <person name="Markowitz V."/>
            <person name="Hugenholtz P."/>
            <person name="Kyrpides N.C."/>
            <person name="Klenk H.P."/>
        </authorList>
    </citation>
    <scope>NUCLEOTIDE SEQUENCE</scope>
    <source>
        <strain evidence="9">ATCC 49209 / DSM 20642 / JCM 10262 / PW2</strain>
    </source>
</reference>
<keyword evidence="5" id="KW-0004">4Fe-4S</keyword>
<protein>
    <submittedName>
        <fullName evidence="8">Iron-only hydrogenase maturation protein HydE</fullName>
    </submittedName>
</protein>
<feature type="binding site" evidence="5">
    <location>
        <position position="86"/>
    </location>
    <ligand>
        <name>[4Fe-4S] cluster</name>
        <dbReference type="ChEBI" id="CHEBI:49883"/>
        <note>4Fe-4S-S-AdoMet</note>
    </ligand>
</feature>
<evidence type="ECO:0000313" key="8">
    <source>
        <dbReference type="EMBL" id="AEB07051.1"/>
    </source>
</evidence>
<dbReference type="KEGG" id="cgo:Corgl_0943"/>
<dbReference type="InterPro" id="IPR034422">
    <property type="entry name" value="HydE/PylB-like"/>
</dbReference>
<evidence type="ECO:0000256" key="5">
    <source>
        <dbReference type="PIRSR" id="PIRSR004762-1"/>
    </source>
</evidence>
<dbReference type="InterPro" id="IPR058240">
    <property type="entry name" value="rSAM_sf"/>
</dbReference>
<evidence type="ECO:0000256" key="3">
    <source>
        <dbReference type="ARBA" id="ARBA00023004"/>
    </source>
</evidence>
<accession>F2N7U2</accession>
<gene>
    <name evidence="8" type="ordered locus">Corgl_0943</name>
</gene>
<dbReference type="SMART" id="SM00729">
    <property type="entry name" value="Elp3"/>
    <property type="match status" value="1"/>
</dbReference>
<dbReference type="PROSITE" id="PS51918">
    <property type="entry name" value="RADICAL_SAM"/>
    <property type="match status" value="1"/>
</dbReference>
<evidence type="ECO:0000256" key="4">
    <source>
        <dbReference type="ARBA" id="ARBA00023014"/>
    </source>
</evidence>
<proteinExistence type="predicted"/>
<dbReference type="RefSeq" id="WP_013708794.1">
    <property type="nucleotide sequence ID" value="NC_015389.1"/>
</dbReference>
<sequence>MLEVIDKLYETRHLTRDEWVALIEAQRSEERHHLTQKGAAPSTDAADGPLTAYLFERARAVRRQRYGDKVFIRGLIEISNRCRNDCLYCGIRRSNECAERYRLQPADIIACTDKGYELGFRTFVMQGGEDPFFTDEVLCPLIERIKANHPDCAITLSLGERTRESYQRLFDAGADRYLLRHETATDAHYRRLHPSELSLATRKACLSNLKEIGYQTGAGFMVGSPYQTVENLADDMLYLDELQPQMVGIGPFIPHRDTPFRDHAAGSVAQTLFFLGCLRLMLPASLLPATTAIGTLDPQGREKGMLAGANVVMPNLSPPENRGKYLLYNDKLATGCEAAEHLRELDRRFAAVGMRIAVDRGDFAG</sequence>
<dbReference type="GO" id="GO:0016740">
    <property type="term" value="F:transferase activity"/>
    <property type="evidence" value="ECO:0007669"/>
    <property type="project" value="TreeGrafter"/>
</dbReference>
<feature type="binding site" evidence="5">
    <location>
        <position position="89"/>
    </location>
    <ligand>
        <name>[4Fe-4S] cluster</name>
        <dbReference type="ChEBI" id="CHEBI:49883"/>
        <note>4Fe-4S-S-AdoMet</note>
    </ligand>
</feature>
<dbReference type="Gene3D" id="3.20.20.70">
    <property type="entry name" value="Aldolase class I"/>
    <property type="match status" value="1"/>
</dbReference>
<dbReference type="OrthoDB" id="9786826at2"/>
<evidence type="ECO:0000256" key="1">
    <source>
        <dbReference type="ARBA" id="ARBA00022691"/>
    </source>
</evidence>
<feature type="binding site" evidence="6">
    <location>
        <position position="202"/>
    </location>
    <ligand>
        <name>S-adenosyl-L-methionine</name>
        <dbReference type="ChEBI" id="CHEBI:59789"/>
    </ligand>
</feature>
<dbReference type="GO" id="GO:0046872">
    <property type="term" value="F:metal ion binding"/>
    <property type="evidence" value="ECO:0007669"/>
    <property type="project" value="UniProtKB-KW"/>
</dbReference>
<dbReference type="InterPro" id="IPR013785">
    <property type="entry name" value="Aldolase_TIM"/>
</dbReference>
<name>F2N7U2_CORGP</name>
<keyword evidence="3 5" id="KW-0408">Iron</keyword>
<feature type="binding site" evidence="6">
    <location>
        <position position="157"/>
    </location>
    <ligand>
        <name>(3R)-3-methyl-D-ornithine</name>
        <dbReference type="ChEBI" id="CHEBI:64642"/>
    </ligand>
</feature>
<feature type="domain" description="Radical SAM core" evidence="7">
    <location>
        <begin position="68"/>
        <end position="290"/>
    </location>
</feature>
<feature type="binding site" evidence="6">
    <location>
        <position position="182"/>
    </location>
    <ligand>
        <name>S-adenosyl-L-methionine</name>
        <dbReference type="ChEBI" id="CHEBI:59789"/>
    </ligand>
</feature>
<dbReference type="PIRSF" id="PIRSF004762">
    <property type="entry name" value="CHP00423"/>
    <property type="match status" value="1"/>
</dbReference>
<dbReference type="SFLD" id="SFLDG01060">
    <property type="entry name" value="BATS_domain_containing"/>
    <property type="match status" value="1"/>
</dbReference>
<evidence type="ECO:0000256" key="2">
    <source>
        <dbReference type="ARBA" id="ARBA00022723"/>
    </source>
</evidence>
<dbReference type="AlphaFoldDB" id="F2N7U2"/>
<dbReference type="SFLD" id="SFLDS00029">
    <property type="entry name" value="Radical_SAM"/>
    <property type="match status" value="1"/>
</dbReference>
<keyword evidence="4 5" id="KW-0411">Iron-sulfur</keyword>
<dbReference type="SUPFAM" id="SSF102114">
    <property type="entry name" value="Radical SAM enzymes"/>
    <property type="match status" value="1"/>
</dbReference>
<dbReference type="eggNOG" id="COG0502">
    <property type="taxonomic scope" value="Bacteria"/>
</dbReference>
<dbReference type="GO" id="GO:0051539">
    <property type="term" value="F:4 iron, 4 sulfur cluster binding"/>
    <property type="evidence" value="ECO:0007669"/>
    <property type="project" value="UniProtKB-KW"/>
</dbReference>
<organism evidence="8 9">
    <name type="scientific">Coriobacterium glomerans (strain ATCC 49209 / DSM 20642 / JCM 10262 / PW2)</name>
    <dbReference type="NCBI Taxonomy" id="700015"/>
    <lineage>
        <taxon>Bacteria</taxon>
        <taxon>Bacillati</taxon>
        <taxon>Actinomycetota</taxon>
        <taxon>Coriobacteriia</taxon>
        <taxon>Coriobacteriales</taxon>
        <taxon>Coriobacteriaceae</taxon>
        <taxon>Coriobacterium</taxon>
    </lineage>
</organism>
<dbReference type="SFLD" id="SFLDG01280">
    <property type="entry name" value="HydE/PylB-like"/>
    <property type="match status" value="1"/>
</dbReference>
<dbReference type="PANTHER" id="PTHR43726">
    <property type="entry name" value="3-METHYLORNITHINE SYNTHASE"/>
    <property type="match status" value="1"/>
</dbReference>
<dbReference type="SFLD" id="SFLDF00348">
    <property type="entry name" value="FeFe_hydrogenase_maturase_(Hyd"/>
    <property type="match status" value="1"/>
</dbReference>
<dbReference type="InterPro" id="IPR024021">
    <property type="entry name" value="FeFe-hyd_HydE_rSAM"/>
</dbReference>
<dbReference type="InterPro" id="IPR007197">
    <property type="entry name" value="rSAM"/>
</dbReference>
<dbReference type="CDD" id="cd01335">
    <property type="entry name" value="Radical_SAM"/>
    <property type="match status" value="1"/>
</dbReference>
<comment type="cofactor">
    <cofactor evidence="5">
        <name>[4Fe-4S] cluster</name>
        <dbReference type="ChEBI" id="CHEBI:49883"/>
    </cofactor>
    <text evidence="5">Binds 1 [4Fe-4S] cluster. The cluster is coordinated with 3 cysteines and an exchangeable S-adenosyl-L-methionine.</text>
</comment>
<keyword evidence="9" id="KW-1185">Reference proteome</keyword>
<dbReference type="Proteomes" id="UP000006851">
    <property type="component" value="Chromosome"/>
</dbReference>
<evidence type="ECO:0000259" key="7">
    <source>
        <dbReference type="PROSITE" id="PS51918"/>
    </source>
</evidence>